<name>A0A5C3QFA6_9AGAR</name>
<dbReference type="SUPFAM" id="SSF51735">
    <property type="entry name" value="NAD(P)-binding Rossmann-fold domains"/>
    <property type="match status" value="1"/>
</dbReference>
<feature type="domain" description="NAD(P)-binding" evidence="1">
    <location>
        <begin position="26"/>
        <end position="93"/>
    </location>
</feature>
<proteinExistence type="predicted"/>
<dbReference type="AlphaFoldDB" id="A0A5C3QFA6"/>
<keyword evidence="3" id="KW-1185">Reference proteome</keyword>
<protein>
    <recommendedName>
        <fullName evidence="1">NAD(P)-binding domain-containing protein</fullName>
    </recommendedName>
</protein>
<dbReference type="EMBL" id="ML178831">
    <property type="protein sequence ID" value="TFK99917.1"/>
    <property type="molecule type" value="Genomic_DNA"/>
</dbReference>
<accession>A0A5C3QFA6</accession>
<dbReference type="Pfam" id="PF13460">
    <property type="entry name" value="NAD_binding_10"/>
    <property type="match status" value="1"/>
</dbReference>
<evidence type="ECO:0000313" key="3">
    <source>
        <dbReference type="Proteomes" id="UP000305067"/>
    </source>
</evidence>
<dbReference type="STRING" id="1884261.A0A5C3QFA6"/>
<dbReference type="GO" id="GO:0004029">
    <property type="term" value="F:aldehyde dehydrogenase (NAD+) activity"/>
    <property type="evidence" value="ECO:0007669"/>
    <property type="project" value="TreeGrafter"/>
</dbReference>
<dbReference type="InterPro" id="IPR051783">
    <property type="entry name" value="NAD(P)-dependent_oxidoreduct"/>
</dbReference>
<organism evidence="2 3">
    <name type="scientific">Pterulicium gracile</name>
    <dbReference type="NCBI Taxonomy" id="1884261"/>
    <lineage>
        <taxon>Eukaryota</taxon>
        <taxon>Fungi</taxon>
        <taxon>Dikarya</taxon>
        <taxon>Basidiomycota</taxon>
        <taxon>Agaricomycotina</taxon>
        <taxon>Agaricomycetes</taxon>
        <taxon>Agaricomycetidae</taxon>
        <taxon>Agaricales</taxon>
        <taxon>Pleurotineae</taxon>
        <taxon>Pterulaceae</taxon>
        <taxon>Pterulicium</taxon>
    </lineage>
</organism>
<evidence type="ECO:0000259" key="1">
    <source>
        <dbReference type="Pfam" id="PF13460"/>
    </source>
</evidence>
<reference evidence="2 3" key="1">
    <citation type="journal article" date="2019" name="Nat. Ecol. Evol.">
        <title>Megaphylogeny resolves global patterns of mushroom evolution.</title>
        <authorList>
            <person name="Varga T."/>
            <person name="Krizsan K."/>
            <person name="Foldi C."/>
            <person name="Dima B."/>
            <person name="Sanchez-Garcia M."/>
            <person name="Sanchez-Ramirez S."/>
            <person name="Szollosi G.J."/>
            <person name="Szarkandi J.G."/>
            <person name="Papp V."/>
            <person name="Albert L."/>
            <person name="Andreopoulos W."/>
            <person name="Angelini C."/>
            <person name="Antonin V."/>
            <person name="Barry K.W."/>
            <person name="Bougher N.L."/>
            <person name="Buchanan P."/>
            <person name="Buyck B."/>
            <person name="Bense V."/>
            <person name="Catcheside P."/>
            <person name="Chovatia M."/>
            <person name="Cooper J."/>
            <person name="Damon W."/>
            <person name="Desjardin D."/>
            <person name="Finy P."/>
            <person name="Geml J."/>
            <person name="Haridas S."/>
            <person name="Hughes K."/>
            <person name="Justo A."/>
            <person name="Karasinski D."/>
            <person name="Kautmanova I."/>
            <person name="Kiss B."/>
            <person name="Kocsube S."/>
            <person name="Kotiranta H."/>
            <person name="LaButti K.M."/>
            <person name="Lechner B.E."/>
            <person name="Liimatainen K."/>
            <person name="Lipzen A."/>
            <person name="Lukacs Z."/>
            <person name="Mihaltcheva S."/>
            <person name="Morgado L.N."/>
            <person name="Niskanen T."/>
            <person name="Noordeloos M.E."/>
            <person name="Ohm R.A."/>
            <person name="Ortiz-Santana B."/>
            <person name="Ovrebo C."/>
            <person name="Racz N."/>
            <person name="Riley R."/>
            <person name="Savchenko A."/>
            <person name="Shiryaev A."/>
            <person name="Soop K."/>
            <person name="Spirin V."/>
            <person name="Szebenyi C."/>
            <person name="Tomsovsky M."/>
            <person name="Tulloss R.E."/>
            <person name="Uehling J."/>
            <person name="Grigoriev I.V."/>
            <person name="Vagvolgyi C."/>
            <person name="Papp T."/>
            <person name="Martin F.M."/>
            <person name="Miettinen O."/>
            <person name="Hibbett D.S."/>
            <person name="Nagy L.G."/>
        </authorList>
    </citation>
    <scope>NUCLEOTIDE SEQUENCE [LARGE SCALE GENOMIC DNA]</scope>
    <source>
        <strain evidence="2 3">CBS 309.79</strain>
    </source>
</reference>
<sequence>MSDKVNILFTGATGNVTLIQSSLLLGYIGGSVLERLLDHPDSARFQITAIVRSAEKAEKLKKLGVDVVVGSHSDADNVRDAAAKADVVFTVVSILHAHSQSSPLELNLLSTESTLRPILMIGVPQEPERYCKGLRNALKRRSRTGTLIDNANGAYTYDKLYDDNDVAQIESLPDSAVHRPGTSPLPTQMQRPDASFESSLLGYVNTYVVLPSVVWEVASGKIGEKRGQAGVTGRGLNTWAHVHVNDTPPQVTAGKATYYFGENGQFLSRNLCTTVAVELADHGIGNGEPTAFTEKEHKENFIVPVLGCNSRCKAFKARALGWKPKYGDKELFESVKQGVSVILEKELSIRIIRALQGCTLSKYGTETRERFLQNHAANSSAQDALPYIDDNVKTPFSERQTGCAVGLGKNRAISYQEHSSTGLCLIALSSEVSREKCASKNHDFTSLNSRIKPRLTLK</sequence>
<dbReference type="OrthoDB" id="10262413at2759"/>
<dbReference type="Proteomes" id="UP000305067">
    <property type="component" value="Unassembled WGS sequence"/>
</dbReference>
<dbReference type="PANTHER" id="PTHR48079:SF6">
    <property type="entry name" value="NAD(P)-BINDING DOMAIN-CONTAINING PROTEIN-RELATED"/>
    <property type="match status" value="1"/>
</dbReference>
<dbReference type="InterPro" id="IPR036291">
    <property type="entry name" value="NAD(P)-bd_dom_sf"/>
</dbReference>
<evidence type="ECO:0000313" key="2">
    <source>
        <dbReference type="EMBL" id="TFK99917.1"/>
    </source>
</evidence>
<dbReference type="PANTHER" id="PTHR48079">
    <property type="entry name" value="PROTEIN YEEZ"/>
    <property type="match status" value="1"/>
</dbReference>
<dbReference type="GO" id="GO:0005737">
    <property type="term" value="C:cytoplasm"/>
    <property type="evidence" value="ECO:0007669"/>
    <property type="project" value="TreeGrafter"/>
</dbReference>
<dbReference type="Gene3D" id="3.40.50.720">
    <property type="entry name" value="NAD(P)-binding Rossmann-like Domain"/>
    <property type="match status" value="1"/>
</dbReference>
<dbReference type="InterPro" id="IPR016040">
    <property type="entry name" value="NAD(P)-bd_dom"/>
</dbReference>
<gene>
    <name evidence="2" type="ORF">BDV98DRAFT_583894</name>
</gene>